<reference evidence="2" key="1">
    <citation type="submission" date="2020-02" db="EMBL/GenBank/DDBJ databases">
        <authorList>
            <person name="Meier V. D."/>
        </authorList>
    </citation>
    <scope>NUCLEOTIDE SEQUENCE</scope>
    <source>
        <strain evidence="2">AVDCRST_MAG40</strain>
    </source>
</reference>
<organism evidence="2">
    <name type="scientific">uncultured Gemmatimonadaceae bacterium</name>
    <dbReference type="NCBI Taxonomy" id="246130"/>
    <lineage>
        <taxon>Bacteria</taxon>
        <taxon>Pseudomonadati</taxon>
        <taxon>Gemmatimonadota</taxon>
        <taxon>Gemmatimonadia</taxon>
        <taxon>Gemmatimonadales</taxon>
        <taxon>Gemmatimonadaceae</taxon>
        <taxon>environmental samples</taxon>
    </lineage>
</organism>
<keyword evidence="1" id="KW-0732">Signal</keyword>
<feature type="signal peptide" evidence="1">
    <location>
        <begin position="1"/>
        <end position="26"/>
    </location>
</feature>
<dbReference type="PANTHER" id="PTHR11647">
    <property type="entry name" value="HYDRANTOINASE/DIHYDROPYRIMIDINASE FAMILY MEMBER"/>
    <property type="match status" value="1"/>
</dbReference>
<dbReference type="Gene3D" id="2.30.40.10">
    <property type="entry name" value="Urease, subunit C, domain 1"/>
    <property type="match status" value="1"/>
</dbReference>
<accession>A0A6J4KF08</accession>
<feature type="chain" id="PRO_5026794460" description="Amidohydrolase" evidence="1">
    <location>
        <begin position="27"/>
        <end position="146"/>
    </location>
</feature>
<dbReference type="EMBL" id="CADCTX010000158">
    <property type="protein sequence ID" value="CAA9304074.1"/>
    <property type="molecule type" value="Genomic_DNA"/>
</dbReference>
<name>A0A6J4KF08_9BACT</name>
<sequence>MSARATQRAAVTAALALAAGAAPLAAQTVAITGGTVYPVSGPKIANGTVLIRDGKIVAVGANVSVPAGAERVDATGKWVTPGLVNAATQLGVVEVGAVAETRDASARGREAVAASFKVSDGLNPASVLIAPARNEGVTSVVVVPRG</sequence>
<evidence type="ECO:0008006" key="3">
    <source>
        <dbReference type="Google" id="ProtNLM"/>
    </source>
</evidence>
<protein>
    <recommendedName>
        <fullName evidence="3">Amidohydrolase</fullName>
    </recommendedName>
</protein>
<feature type="non-terminal residue" evidence="2">
    <location>
        <position position="146"/>
    </location>
</feature>
<proteinExistence type="predicted"/>
<dbReference type="SUPFAM" id="SSF51338">
    <property type="entry name" value="Composite domain of metallo-dependent hydrolases"/>
    <property type="match status" value="1"/>
</dbReference>
<evidence type="ECO:0000256" key="1">
    <source>
        <dbReference type="SAM" id="SignalP"/>
    </source>
</evidence>
<dbReference type="GO" id="GO:0005829">
    <property type="term" value="C:cytosol"/>
    <property type="evidence" value="ECO:0007669"/>
    <property type="project" value="TreeGrafter"/>
</dbReference>
<dbReference type="AlphaFoldDB" id="A0A6J4KF08"/>
<dbReference type="PANTHER" id="PTHR11647:SF1">
    <property type="entry name" value="COLLAPSIN RESPONSE MEDIATOR PROTEIN"/>
    <property type="match status" value="1"/>
</dbReference>
<dbReference type="GO" id="GO:0016812">
    <property type="term" value="F:hydrolase activity, acting on carbon-nitrogen (but not peptide) bonds, in cyclic amides"/>
    <property type="evidence" value="ECO:0007669"/>
    <property type="project" value="TreeGrafter"/>
</dbReference>
<dbReference type="InterPro" id="IPR011059">
    <property type="entry name" value="Metal-dep_hydrolase_composite"/>
</dbReference>
<gene>
    <name evidence="2" type="ORF">AVDCRST_MAG40-551</name>
</gene>
<evidence type="ECO:0000313" key="2">
    <source>
        <dbReference type="EMBL" id="CAA9304074.1"/>
    </source>
</evidence>
<dbReference type="InterPro" id="IPR050378">
    <property type="entry name" value="Metallo-dep_Hydrolases_sf"/>
</dbReference>